<dbReference type="PROSITE" id="PS50297">
    <property type="entry name" value="ANK_REP_REGION"/>
    <property type="match status" value="3"/>
</dbReference>
<dbReference type="PRINTS" id="PR01415">
    <property type="entry name" value="ANKYRIN"/>
</dbReference>
<evidence type="ECO:0000313" key="3">
    <source>
        <dbReference type="Proteomes" id="UP000604825"/>
    </source>
</evidence>
<comment type="caution">
    <text evidence="2">The sequence shown here is derived from an EMBL/GenBank/DDBJ whole genome shotgun (WGS) entry which is preliminary data.</text>
</comment>
<dbReference type="InterPro" id="IPR051616">
    <property type="entry name" value="Cul2-RING_E3_ligase_SR"/>
</dbReference>
<keyword evidence="1" id="KW-0040">ANK repeat</keyword>
<dbReference type="AlphaFoldDB" id="A0A811RAV4"/>
<evidence type="ECO:0000313" key="2">
    <source>
        <dbReference type="EMBL" id="CAD6267129.1"/>
    </source>
</evidence>
<dbReference type="PANTHER" id="PTHR46224">
    <property type="entry name" value="ANKYRIN REPEAT FAMILY PROTEIN"/>
    <property type="match status" value="1"/>
</dbReference>
<organism evidence="2 3">
    <name type="scientific">Miscanthus lutarioriparius</name>
    <dbReference type="NCBI Taxonomy" id="422564"/>
    <lineage>
        <taxon>Eukaryota</taxon>
        <taxon>Viridiplantae</taxon>
        <taxon>Streptophyta</taxon>
        <taxon>Embryophyta</taxon>
        <taxon>Tracheophyta</taxon>
        <taxon>Spermatophyta</taxon>
        <taxon>Magnoliopsida</taxon>
        <taxon>Liliopsida</taxon>
        <taxon>Poales</taxon>
        <taxon>Poaceae</taxon>
        <taxon>PACMAD clade</taxon>
        <taxon>Panicoideae</taxon>
        <taxon>Andropogonodae</taxon>
        <taxon>Andropogoneae</taxon>
        <taxon>Saccharinae</taxon>
        <taxon>Miscanthus</taxon>
    </lineage>
</organism>
<dbReference type="Proteomes" id="UP000604825">
    <property type="component" value="Unassembled WGS sequence"/>
</dbReference>
<protein>
    <submittedName>
        <fullName evidence="2">Uncharacterized protein</fullName>
    </submittedName>
</protein>
<dbReference type="SUPFAM" id="SSF48403">
    <property type="entry name" value="Ankyrin repeat"/>
    <property type="match status" value="1"/>
</dbReference>
<dbReference type="SMART" id="SM00248">
    <property type="entry name" value="ANK"/>
    <property type="match status" value="7"/>
</dbReference>
<sequence length="323" mass="34816">MAPSTADLAIQAARDGNLCLLKQISKELELRGVEGFKGRSLLHFAAGGGHVEACKFLVEDSGFHVNSTSAEGETPILIAAEAEGDGNLPVLRYLLDRGGDPAMPDARGFTPLHNAAENGHYEAVRLLLSKGIPVDPLNHRGTPLIVAAAMGQDQVVKILLDHGADPNKVVHYDHSPLTMACCARSLKCVKLLTQAGADVNSKSPHELPVLMIAVNKGLTDIVKFLLEVGADPNIPDMRGNFPIMLAAGHEHRELVEILFLQTKPIPLFPDWSVDGIIRAMKYLGFEPQESVEEQISVVKSKGKEAFAKGDYVDAAYSYMLVNA</sequence>
<gene>
    <name evidence="2" type="ORF">NCGR_LOCUS50434</name>
</gene>
<feature type="repeat" description="ANK" evidence="1">
    <location>
        <begin position="139"/>
        <end position="171"/>
    </location>
</feature>
<dbReference type="PROSITE" id="PS50088">
    <property type="entry name" value="ANK_REPEAT"/>
    <property type="match status" value="5"/>
</dbReference>
<reference evidence="2" key="1">
    <citation type="submission" date="2020-10" db="EMBL/GenBank/DDBJ databases">
        <authorList>
            <person name="Han B."/>
            <person name="Lu T."/>
            <person name="Zhao Q."/>
            <person name="Huang X."/>
            <person name="Zhao Y."/>
        </authorList>
    </citation>
    <scope>NUCLEOTIDE SEQUENCE</scope>
</reference>
<feature type="repeat" description="ANK" evidence="1">
    <location>
        <begin position="172"/>
        <end position="204"/>
    </location>
</feature>
<feature type="repeat" description="ANK" evidence="1">
    <location>
        <begin position="205"/>
        <end position="237"/>
    </location>
</feature>
<name>A0A811RAV4_9POAL</name>
<dbReference type="Gene3D" id="1.25.40.20">
    <property type="entry name" value="Ankyrin repeat-containing domain"/>
    <property type="match status" value="2"/>
</dbReference>
<keyword evidence="3" id="KW-1185">Reference proteome</keyword>
<dbReference type="Pfam" id="PF12796">
    <property type="entry name" value="Ank_2"/>
    <property type="match status" value="2"/>
</dbReference>
<accession>A0A811RAV4</accession>
<feature type="repeat" description="ANK" evidence="1">
    <location>
        <begin position="107"/>
        <end position="139"/>
    </location>
</feature>
<dbReference type="OrthoDB" id="590877at2759"/>
<dbReference type="InterPro" id="IPR036770">
    <property type="entry name" value="Ankyrin_rpt-contain_sf"/>
</dbReference>
<dbReference type="InterPro" id="IPR002110">
    <property type="entry name" value="Ankyrin_rpt"/>
</dbReference>
<proteinExistence type="predicted"/>
<dbReference type="PANTHER" id="PTHR46224:SF57">
    <property type="entry name" value="ANKYRIN-LIKE PROTEIN"/>
    <property type="match status" value="1"/>
</dbReference>
<dbReference type="Pfam" id="PF13637">
    <property type="entry name" value="Ank_4"/>
    <property type="match status" value="1"/>
</dbReference>
<evidence type="ECO:0000256" key="1">
    <source>
        <dbReference type="PROSITE-ProRule" id="PRU00023"/>
    </source>
</evidence>
<feature type="repeat" description="ANK" evidence="1">
    <location>
        <begin position="71"/>
        <end position="106"/>
    </location>
</feature>
<dbReference type="EMBL" id="CAJGYO010000014">
    <property type="protein sequence ID" value="CAD6267129.1"/>
    <property type="molecule type" value="Genomic_DNA"/>
</dbReference>